<dbReference type="Proteomes" id="UP001195624">
    <property type="component" value="Unassembled WGS sequence"/>
</dbReference>
<evidence type="ECO:0000313" key="2">
    <source>
        <dbReference type="Proteomes" id="UP001195624"/>
    </source>
</evidence>
<gene>
    <name evidence="1" type="ORF">J2125_000485</name>
</gene>
<dbReference type="NCBIfam" id="TIGR03034">
    <property type="entry name" value="YPO3983 family protein"/>
    <property type="match status" value="1"/>
</dbReference>
<protein>
    <submittedName>
        <fullName evidence="1">Uncharacterized protein (TIGR03034 family)</fullName>
    </submittedName>
</protein>
<sequence length="235" mass="26906">MTFATFPQKIFATRRNFNDYGADDMRYGDITEERLKREFNLSNISNLVDPYTLTRLTPFNNPQSRFSGVYGSKKGESVSVQECARLLFTEMQVTSLPYAFYGSYRHLINKMLTHLQKSTGNPFRDMQLDNAYKKQIINDSSKNSSRVAIIDAINKFIDYSGKGYPASKINALTNAIGDTALPKFNSLILDNINGLGITIHDVHATQIYLQSLEVNENHWRAKNKIHRSGPFWIRY</sequence>
<reference evidence="1 2" key="1">
    <citation type="submission" date="2021-03" db="EMBL/GenBank/DDBJ databases">
        <authorList>
            <person name="D'Agostino P."/>
            <person name="Huntemann M."/>
            <person name="Clum A."/>
            <person name="Spunde A."/>
            <person name="Palaniappan K."/>
            <person name="Ritter S."/>
            <person name="Mikhailova N."/>
            <person name="Chen I.-M."/>
            <person name="Stamatis D."/>
            <person name="Reddy T."/>
            <person name="O'Malley R."/>
            <person name="Daum C."/>
            <person name="Shapiro N."/>
            <person name="Ivanova N."/>
            <person name="Kyrpides N."/>
            <person name="Woyke T."/>
        </authorList>
    </citation>
    <scope>NUCLEOTIDE SEQUENCE [LARGE SCALE GENOMIC DNA]</scope>
    <source>
        <strain evidence="1 2">WS4403</strain>
    </source>
</reference>
<dbReference type="Pfam" id="PF11692">
    <property type="entry name" value="DUF3289"/>
    <property type="match status" value="1"/>
</dbReference>
<dbReference type="InterPro" id="IPR017483">
    <property type="entry name" value="CHP03034"/>
</dbReference>
<name>A0ABS4P5Q0_9GAMM</name>
<dbReference type="RefSeq" id="WP_338063270.1">
    <property type="nucleotide sequence ID" value="NZ_JAGGMQ010000001.1"/>
</dbReference>
<comment type="caution">
    <text evidence="1">The sequence shown here is derived from an EMBL/GenBank/DDBJ whole genome shotgun (WGS) entry which is preliminary data.</text>
</comment>
<dbReference type="EMBL" id="JAGGMQ010000001">
    <property type="protein sequence ID" value="MBP2167293.1"/>
    <property type="molecule type" value="Genomic_DNA"/>
</dbReference>
<reference evidence="2" key="2">
    <citation type="submission" date="2023-07" db="EMBL/GenBank/DDBJ databases">
        <title>Genome mining of underrepresented organisms for secondary metabolites.</title>
        <authorList>
            <person name="D'Agostino P.M."/>
        </authorList>
    </citation>
    <scope>NUCLEOTIDE SEQUENCE [LARGE SCALE GENOMIC DNA]</scope>
    <source>
        <strain evidence="2">WS4403</strain>
    </source>
</reference>
<evidence type="ECO:0000313" key="1">
    <source>
        <dbReference type="EMBL" id="MBP2167293.1"/>
    </source>
</evidence>
<accession>A0ABS4P5Q0</accession>
<organism evidence="1 2">
    <name type="scientific">Winslowiella toletana</name>
    <dbReference type="NCBI Taxonomy" id="92490"/>
    <lineage>
        <taxon>Bacteria</taxon>
        <taxon>Pseudomonadati</taxon>
        <taxon>Pseudomonadota</taxon>
        <taxon>Gammaproteobacteria</taxon>
        <taxon>Enterobacterales</taxon>
        <taxon>Erwiniaceae</taxon>
        <taxon>Winslowiella</taxon>
    </lineage>
</organism>
<keyword evidence="2" id="KW-1185">Reference proteome</keyword>
<proteinExistence type="predicted"/>